<evidence type="ECO:0000313" key="2">
    <source>
        <dbReference type="EMBL" id="SHE60277.1"/>
    </source>
</evidence>
<feature type="transmembrane region" description="Helical" evidence="1">
    <location>
        <begin position="67"/>
        <end position="91"/>
    </location>
</feature>
<name>A0A1M4UUF1_9ACTN</name>
<sequence length="280" mass="30492">MKIESAPSLFDAFMPHAHQKELTEELELQGRRVTNGARFSALFGMALLVVFVAEILTIPFIAGAVGIHIVIGLIAVPLVLAKIAVAAYRFTKFYAGDTEFVAAGPPWLPLRILAPLLVATTVLVIGSGIEMVVAGPTSFSDTFLAAAHTLLSLIWFFLLGLHALAYYLRSYHSARKDISSIIGRFRSRSKARRGAALRLSVLMVTVSLGVLLSLQFRSQVRSWEKAFLAGVDTYYSTPTAKSTIAKYPSRASILAKKRLEQHLKSAQMIRAGDLGSQNTS</sequence>
<evidence type="ECO:0000313" key="3">
    <source>
        <dbReference type="Proteomes" id="UP000184295"/>
    </source>
</evidence>
<keyword evidence="1" id="KW-0812">Transmembrane</keyword>
<keyword evidence="1" id="KW-1133">Transmembrane helix</keyword>
<dbReference type="RefSeq" id="WP_072789704.1">
    <property type="nucleotide sequence ID" value="NZ_FQUL01000012.1"/>
</dbReference>
<dbReference type="STRING" id="1121881.SAMN02745225_01095"/>
<feature type="transmembrane region" description="Helical" evidence="1">
    <location>
        <begin position="112"/>
        <end position="133"/>
    </location>
</feature>
<feature type="transmembrane region" description="Helical" evidence="1">
    <location>
        <begin position="195"/>
        <end position="216"/>
    </location>
</feature>
<dbReference type="OrthoDB" id="2376657at2"/>
<keyword evidence="1" id="KW-0472">Membrane</keyword>
<reference evidence="3" key="1">
    <citation type="submission" date="2016-11" db="EMBL/GenBank/DDBJ databases">
        <authorList>
            <person name="Varghese N."/>
            <person name="Submissions S."/>
        </authorList>
    </citation>
    <scope>NUCLEOTIDE SEQUENCE [LARGE SCALE GENOMIC DNA]</scope>
    <source>
        <strain evidence="3">DSM 19514</strain>
    </source>
</reference>
<dbReference type="Proteomes" id="UP000184295">
    <property type="component" value="Unassembled WGS sequence"/>
</dbReference>
<feature type="transmembrane region" description="Helical" evidence="1">
    <location>
        <begin position="145"/>
        <end position="168"/>
    </location>
</feature>
<organism evidence="2 3">
    <name type="scientific">Ferrithrix thermotolerans DSM 19514</name>
    <dbReference type="NCBI Taxonomy" id="1121881"/>
    <lineage>
        <taxon>Bacteria</taxon>
        <taxon>Bacillati</taxon>
        <taxon>Actinomycetota</taxon>
        <taxon>Acidimicrobiia</taxon>
        <taxon>Acidimicrobiales</taxon>
        <taxon>Acidimicrobiaceae</taxon>
        <taxon>Ferrithrix</taxon>
    </lineage>
</organism>
<feature type="transmembrane region" description="Helical" evidence="1">
    <location>
        <begin position="39"/>
        <end position="61"/>
    </location>
</feature>
<dbReference type="EMBL" id="FQUL01000012">
    <property type="protein sequence ID" value="SHE60277.1"/>
    <property type="molecule type" value="Genomic_DNA"/>
</dbReference>
<accession>A0A1M4UUF1</accession>
<gene>
    <name evidence="2" type="ORF">SAMN02745225_01095</name>
</gene>
<keyword evidence="3" id="KW-1185">Reference proteome</keyword>
<evidence type="ECO:0000256" key="1">
    <source>
        <dbReference type="SAM" id="Phobius"/>
    </source>
</evidence>
<protein>
    <submittedName>
        <fullName evidence="2">Uncharacterized protein</fullName>
    </submittedName>
</protein>
<proteinExistence type="predicted"/>
<dbReference type="AlphaFoldDB" id="A0A1M4UUF1"/>